<evidence type="ECO:0000313" key="1">
    <source>
        <dbReference type="EMBL" id="UWZ40144.1"/>
    </source>
</evidence>
<protein>
    <recommendedName>
        <fullName evidence="3">Bacterial transcriptional activator domain-containing protein</fullName>
    </recommendedName>
</protein>
<evidence type="ECO:0008006" key="3">
    <source>
        <dbReference type="Google" id="ProtNLM"/>
    </source>
</evidence>
<organism evidence="1 2">
    <name type="scientific">Dactylosporangium roseum</name>
    <dbReference type="NCBI Taxonomy" id="47989"/>
    <lineage>
        <taxon>Bacteria</taxon>
        <taxon>Bacillati</taxon>
        <taxon>Actinomycetota</taxon>
        <taxon>Actinomycetes</taxon>
        <taxon>Micromonosporales</taxon>
        <taxon>Micromonosporaceae</taxon>
        <taxon>Dactylosporangium</taxon>
    </lineage>
</organism>
<gene>
    <name evidence="1" type="ORF">Drose_01600</name>
</gene>
<dbReference type="Proteomes" id="UP001058271">
    <property type="component" value="Chromosome"/>
</dbReference>
<accession>A0ABY5ZEN3</accession>
<sequence>MPEPSRRLAAQRLHTYTYNLRRTFALVGGERPYLRLKRHQYVLDRDAFDVDLWTFRDALAAAEMDAGAVYRAIAAYGGPLAAGTRYLWIERFRESARRAYVDAVVALAKELAGRSDDAGRVLNEALRHHPDDSELLDALARVRR</sequence>
<reference evidence="1" key="1">
    <citation type="submission" date="2021-04" db="EMBL/GenBank/DDBJ databases">
        <title>Biosynthetic gene clusters of Dactylosporangioum roseum.</title>
        <authorList>
            <person name="Hartkoorn R.C."/>
            <person name="Beaudoing E."/>
            <person name="Hot D."/>
            <person name="Moureu S."/>
        </authorList>
    </citation>
    <scope>NUCLEOTIDE SEQUENCE</scope>
    <source>
        <strain evidence="1">NRRL B-16295</strain>
    </source>
</reference>
<proteinExistence type="predicted"/>
<dbReference type="EMBL" id="CP073721">
    <property type="protein sequence ID" value="UWZ40144.1"/>
    <property type="molecule type" value="Genomic_DNA"/>
</dbReference>
<keyword evidence="2" id="KW-1185">Reference proteome</keyword>
<evidence type="ECO:0000313" key="2">
    <source>
        <dbReference type="Proteomes" id="UP001058271"/>
    </source>
</evidence>
<name>A0ABY5ZEN3_9ACTN</name>